<dbReference type="Gene3D" id="4.10.240.10">
    <property type="entry name" value="Zn(2)-C6 fungal-type DNA-binding domain"/>
    <property type="match status" value="1"/>
</dbReference>
<feature type="region of interest" description="Disordered" evidence="2">
    <location>
        <begin position="45"/>
        <end position="71"/>
    </location>
</feature>
<organism evidence="4 5">
    <name type="scientific">Cladonia borealis</name>
    <dbReference type="NCBI Taxonomy" id="184061"/>
    <lineage>
        <taxon>Eukaryota</taxon>
        <taxon>Fungi</taxon>
        <taxon>Dikarya</taxon>
        <taxon>Ascomycota</taxon>
        <taxon>Pezizomycotina</taxon>
        <taxon>Lecanoromycetes</taxon>
        <taxon>OSLEUM clade</taxon>
        <taxon>Lecanoromycetidae</taxon>
        <taxon>Lecanorales</taxon>
        <taxon>Lecanorineae</taxon>
        <taxon>Cladoniaceae</taxon>
        <taxon>Cladonia</taxon>
    </lineage>
</organism>
<dbReference type="SUPFAM" id="SSF57701">
    <property type="entry name" value="Zn2/Cys6 DNA-binding domain"/>
    <property type="match status" value="1"/>
</dbReference>
<keyword evidence="1" id="KW-0539">Nucleus</keyword>
<evidence type="ECO:0000313" key="5">
    <source>
        <dbReference type="Proteomes" id="UP001166286"/>
    </source>
</evidence>
<comment type="caution">
    <text evidence="4">The sequence shown here is derived from an EMBL/GenBank/DDBJ whole genome shotgun (WGS) entry which is preliminary data.</text>
</comment>
<dbReference type="Proteomes" id="UP001166286">
    <property type="component" value="Unassembled WGS sequence"/>
</dbReference>
<protein>
    <recommendedName>
        <fullName evidence="3">Zn(2)-C6 fungal-type domain-containing protein</fullName>
    </recommendedName>
</protein>
<evidence type="ECO:0000259" key="3">
    <source>
        <dbReference type="PROSITE" id="PS50048"/>
    </source>
</evidence>
<dbReference type="GO" id="GO:0000981">
    <property type="term" value="F:DNA-binding transcription factor activity, RNA polymerase II-specific"/>
    <property type="evidence" value="ECO:0007669"/>
    <property type="project" value="InterPro"/>
</dbReference>
<dbReference type="SMART" id="SM00066">
    <property type="entry name" value="GAL4"/>
    <property type="match status" value="1"/>
</dbReference>
<dbReference type="InterPro" id="IPR001138">
    <property type="entry name" value="Zn2Cys6_DnaBD"/>
</dbReference>
<dbReference type="PROSITE" id="PS00463">
    <property type="entry name" value="ZN2_CY6_FUNGAL_1"/>
    <property type="match status" value="1"/>
</dbReference>
<keyword evidence="5" id="KW-1185">Reference proteome</keyword>
<dbReference type="AlphaFoldDB" id="A0AA39U7K7"/>
<reference evidence="4" key="1">
    <citation type="submission" date="2023-03" db="EMBL/GenBank/DDBJ databases">
        <title>Complete genome of Cladonia borealis.</title>
        <authorList>
            <person name="Park H."/>
        </authorList>
    </citation>
    <scope>NUCLEOTIDE SEQUENCE</scope>
    <source>
        <strain evidence="4">ANT050790</strain>
    </source>
</reference>
<evidence type="ECO:0000256" key="2">
    <source>
        <dbReference type="SAM" id="MobiDB-lite"/>
    </source>
</evidence>
<dbReference type="PROSITE" id="PS50048">
    <property type="entry name" value="ZN2_CY6_FUNGAL_2"/>
    <property type="match status" value="1"/>
</dbReference>
<proteinExistence type="predicted"/>
<evidence type="ECO:0000256" key="1">
    <source>
        <dbReference type="ARBA" id="ARBA00023242"/>
    </source>
</evidence>
<sequence>MLQHQNKARGACEACHRHKIRCHVPQQGLICQGCQTSGRQCVFNPRNLGGRPRKRQLPSPVEAQHHGRSSALQQIHEVSSSSFPAQTVLFHSKDQEKELDFFDWPTAPFQLPLQSARLQSDRQTLQCAFGVSEAVTTSPSASFVSPLTPCGQTPPLEPHDLGFMVPDTNEQQMMSPQVETKVDDALRNPLDISQRPPCPDNIFSSLLSHCSDLQGIVEGRHQNASLPVETEDVNATVFSMLESINSSSGSVFASTKEALKTGTLGQTNMLETMLLAMTTSLRIFHVCQKLVQCETAQFKSLEYMLLFKRLDFNIVQVRIALLQIGRSDQSLWALAQDALKRGMLVDQEIKGMVERNLMF</sequence>
<feature type="domain" description="Zn(2)-C6 fungal-type" evidence="3">
    <location>
        <begin position="11"/>
        <end position="43"/>
    </location>
</feature>
<evidence type="ECO:0000313" key="4">
    <source>
        <dbReference type="EMBL" id="KAK0509591.1"/>
    </source>
</evidence>
<dbReference type="GO" id="GO:0008270">
    <property type="term" value="F:zinc ion binding"/>
    <property type="evidence" value="ECO:0007669"/>
    <property type="project" value="InterPro"/>
</dbReference>
<accession>A0AA39U7K7</accession>
<gene>
    <name evidence="4" type="ORF">JMJ35_007985</name>
</gene>
<dbReference type="EMBL" id="JAFEKC020000018">
    <property type="protein sequence ID" value="KAK0509591.1"/>
    <property type="molecule type" value="Genomic_DNA"/>
</dbReference>
<dbReference type="Pfam" id="PF00172">
    <property type="entry name" value="Zn_clus"/>
    <property type="match status" value="1"/>
</dbReference>
<dbReference type="CDD" id="cd00067">
    <property type="entry name" value="GAL4"/>
    <property type="match status" value="1"/>
</dbReference>
<dbReference type="InterPro" id="IPR036864">
    <property type="entry name" value="Zn2-C6_fun-type_DNA-bd_sf"/>
</dbReference>
<name>A0AA39U7K7_9LECA</name>